<protein>
    <submittedName>
        <fullName evidence="1">Glycosyltransferase involved in cell wall biosynthesis</fullName>
    </submittedName>
</protein>
<gene>
    <name evidence="1" type="ORF">HNQ64_000802</name>
</gene>
<keyword evidence="2" id="KW-1185">Reference proteome</keyword>
<dbReference type="SUPFAM" id="SSF53448">
    <property type="entry name" value="Nucleotide-diphospho-sugar transferases"/>
    <property type="match status" value="1"/>
</dbReference>
<comment type="caution">
    <text evidence="1">The sequence shown here is derived from an EMBL/GenBank/DDBJ whole genome shotgun (WGS) entry which is preliminary data.</text>
</comment>
<dbReference type="Pfam" id="PF13641">
    <property type="entry name" value="Glyco_tranf_2_3"/>
    <property type="match status" value="1"/>
</dbReference>
<dbReference type="Gene3D" id="3.90.550.10">
    <property type="entry name" value="Spore Coat Polysaccharide Biosynthesis Protein SpsA, Chain A"/>
    <property type="match status" value="1"/>
</dbReference>
<dbReference type="Proteomes" id="UP000534294">
    <property type="component" value="Unassembled WGS sequence"/>
</dbReference>
<sequence>MKPCITLGITARNEEACIAATLTSVLLAVAYAQGKNIATYEVVAILDECTDNTEAVVKNFPRVQILQAQGGLIEAQRSIAHRRPFVIFTDADILLGENVIFEVTRAMLDDPQLQVAYPTKRPLPPQRSSLMAAALYCYNRVEGFQKARRYFNGKLFAIRDWQAPTLVELKPRLLQLPRDRFYDFHAGLRVDDIWLSRDILLRYGVEGIREIPSAEIRYRPPETFTGMYRMYLRMRREHERLNLLFPESVPAHQQRGYDWEAERRAPWRDRLLWRIFRLALGCCNLCYRLEKFYFQSLPGQPPETWLPVTETKKAL</sequence>
<dbReference type="EMBL" id="JACHIF010000001">
    <property type="protein sequence ID" value="MBB5036568.1"/>
    <property type="molecule type" value="Genomic_DNA"/>
</dbReference>
<dbReference type="AlphaFoldDB" id="A0A7W7YI20"/>
<proteinExistence type="predicted"/>
<evidence type="ECO:0000313" key="2">
    <source>
        <dbReference type="Proteomes" id="UP000534294"/>
    </source>
</evidence>
<name>A0A7W7YI20_9BACT</name>
<dbReference type="GO" id="GO:0016740">
    <property type="term" value="F:transferase activity"/>
    <property type="evidence" value="ECO:0007669"/>
    <property type="project" value="UniProtKB-KW"/>
</dbReference>
<evidence type="ECO:0000313" key="1">
    <source>
        <dbReference type="EMBL" id="MBB5036568.1"/>
    </source>
</evidence>
<organism evidence="1 2">
    <name type="scientific">Prosthecobacter dejongeii</name>
    <dbReference type="NCBI Taxonomy" id="48465"/>
    <lineage>
        <taxon>Bacteria</taxon>
        <taxon>Pseudomonadati</taxon>
        <taxon>Verrucomicrobiota</taxon>
        <taxon>Verrucomicrobiia</taxon>
        <taxon>Verrucomicrobiales</taxon>
        <taxon>Verrucomicrobiaceae</taxon>
        <taxon>Prosthecobacter</taxon>
    </lineage>
</organism>
<keyword evidence="1" id="KW-0808">Transferase</keyword>
<dbReference type="RefSeq" id="WP_184205538.1">
    <property type="nucleotide sequence ID" value="NZ_JACHIF010000001.1"/>
</dbReference>
<accession>A0A7W7YI20</accession>
<dbReference type="InterPro" id="IPR029044">
    <property type="entry name" value="Nucleotide-diphossugar_trans"/>
</dbReference>
<reference evidence="1 2" key="1">
    <citation type="submission" date="2020-08" db="EMBL/GenBank/DDBJ databases">
        <title>Genomic Encyclopedia of Type Strains, Phase IV (KMG-IV): sequencing the most valuable type-strain genomes for metagenomic binning, comparative biology and taxonomic classification.</title>
        <authorList>
            <person name="Goeker M."/>
        </authorList>
    </citation>
    <scope>NUCLEOTIDE SEQUENCE [LARGE SCALE GENOMIC DNA]</scope>
    <source>
        <strain evidence="1 2">DSM 12251</strain>
    </source>
</reference>